<evidence type="ECO:0000313" key="2">
    <source>
        <dbReference type="EMBL" id="CAD7242023.1"/>
    </source>
</evidence>
<gene>
    <name evidence="2" type="ORF">DSTB1V02_LOCUS1998</name>
</gene>
<dbReference type="Pfam" id="PF01702">
    <property type="entry name" value="TGT"/>
    <property type="match status" value="1"/>
</dbReference>
<protein>
    <recommendedName>
        <fullName evidence="1">tRNA-guanine(15) transglycosylase-like domain-containing protein</fullName>
    </recommendedName>
</protein>
<dbReference type="GO" id="GO:0006400">
    <property type="term" value="P:tRNA modification"/>
    <property type="evidence" value="ECO:0007669"/>
    <property type="project" value="InterPro"/>
</dbReference>
<dbReference type="PANTHER" id="PTHR46064">
    <property type="entry name" value="QUEUINE TRNA-RIBOSYLTRANSFERASE ACCESSORY SUBUNIT 2"/>
    <property type="match status" value="1"/>
</dbReference>
<dbReference type="EMBL" id="CAJPEV010000206">
    <property type="protein sequence ID" value="CAG0882361.1"/>
    <property type="molecule type" value="Genomic_DNA"/>
</dbReference>
<dbReference type="InterPro" id="IPR036511">
    <property type="entry name" value="TGT-like_sf"/>
</dbReference>
<dbReference type="NCBIfam" id="TIGR00449">
    <property type="entry name" value="tgt_general"/>
    <property type="match status" value="1"/>
</dbReference>
<dbReference type="Gene3D" id="3.20.20.105">
    <property type="entry name" value="Queuine tRNA-ribosyltransferase-like"/>
    <property type="match status" value="1"/>
</dbReference>
<evidence type="ECO:0000313" key="3">
    <source>
        <dbReference type="Proteomes" id="UP000677054"/>
    </source>
</evidence>
<organism evidence="2">
    <name type="scientific">Darwinula stevensoni</name>
    <dbReference type="NCBI Taxonomy" id="69355"/>
    <lineage>
        <taxon>Eukaryota</taxon>
        <taxon>Metazoa</taxon>
        <taxon>Ecdysozoa</taxon>
        <taxon>Arthropoda</taxon>
        <taxon>Crustacea</taxon>
        <taxon>Oligostraca</taxon>
        <taxon>Ostracoda</taxon>
        <taxon>Podocopa</taxon>
        <taxon>Podocopida</taxon>
        <taxon>Darwinulocopina</taxon>
        <taxon>Darwinuloidea</taxon>
        <taxon>Darwinulidae</taxon>
        <taxon>Darwinula</taxon>
    </lineage>
</organism>
<dbReference type="OrthoDB" id="27601at2759"/>
<name>A0A7R8X9A0_9CRUS</name>
<dbReference type="AlphaFoldDB" id="A0A7R8X9A0"/>
<dbReference type="SUPFAM" id="SSF51713">
    <property type="entry name" value="tRNA-guanine transglycosylase"/>
    <property type="match status" value="1"/>
</dbReference>
<reference evidence="2" key="1">
    <citation type="submission" date="2020-11" db="EMBL/GenBank/DDBJ databases">
        <authorList>
            <person name="Tran Van P."/>
        </authorList>
    </citation>
    <scope>NUCLEOTIDE SEQUENCE</scope>
</reference>
<evidence type="ECO:0000259" key="1">
    <source>
        <dbReference type="Pfam" id="PF01702"/>
    </source>
</evidence>
<keyword evidence="3" id="KW-1185">Reference proteome</keyword>
<accession>A0A7R8X9A0</accession>
<dbReference type="InterPro" id="IPR050852">
    <property type="entry name" value="Queuine_tRNA-ribosyltrfase"/>
</dbReference>
<dbReference type="EMBL" id="LR899723">
    <property type="protein sequence ID" value="CAD7242023.1"/>
    <property type="molecule type" value="Genomic_DNA"/>
</dbReference>
<dbReference type="PANTHER" id="PTHR46064:SF1">
    <property type="entry name" value="QUEUINE TRNA-RIBOSYLTRANSFERASE ACCESSORY SUBUNIT 2"/>
    <property type="match status" value="1"/>
</dbReference>
<feature type="domain" description="tRNA-guanine(15) transglycosylase-like" evidence="1">
    <location>
        <begin position="23"/>
        <end position="203"/>
    </location>
</feature>
<dbReference type="Proteomes" id="UP000677054">
    <property type="component" value="Unassembled WGS sequence"/>
</dbReference>
<dbReference type="InterPro" id="IPR002616">
    <property type="entry name" value="tRNA_ribo_trans-like"/>
</dbReference>
<proteinExistence type="predicted"/>
<sequence>MKEYGVYMSVQDPAESLRSGFNDKSGISIWSKKGRQVIDLDMYLSLVNTYQPDLWQALADTDTERESSKKRIMKSTHRTVSYLEDIYRRSSLPKEMMQRLLGTVVGGYNTEERRQCAQSVARHPVAGFVLEGFHMNGESALGVSWEELLAPLMAALKELPEEKPRFLPGAWHPNIVLHAIALGVDVFDSSLPLLVTERDSALIFPLPCPSAVSSTESDKGTSMEDGITTKQPLVLCLSDRHNLEHHSKFFSIVRSLVANKPERLHDLLQSFPQPKRAEEDFPFLLVTSKQS</sequence>